<evidence type="ECO:0000259" key="4">
    <source>
        <dbReference type="PROSITE" id="PS50893"/>
    </source>
</evidence>
<evidence type="ECO:0000313" key="6">
    <source>
        <dbReference type="Proteomes" id="UP000640485"/>
    </source>
</evidence>
<dbReference type="Gene3D" id="2.40.50.100">
    <property type="match status" value="1"/>
</dbReference>
<organism evidence="5 6">
    <name type="scientific">Paracoccus caeni</name>
    <dbReference type="NCBI Taxonomy" id="657651"/>
    <lineage>
        <taxon>Bacteria</taxon>
        <taxon>Pseudomonadati</taxon>
        <taxon>Pseudomonadota</taxon>
        <taxon>Alphaproteobacteria</taxon>
        <taxon>Rhodobacterales</taxon>
        <taxon>Paracoccaceae</taxon>
        <taxon>Paracoccus</taxon>
    </lineage>
</organism>
<comment type="caution">
    <text evidence="5">The sequence shown here is derived from an EMBL/GenBank/DDBJ whole genome shotgun (WGS) entry which is preliminary data.</text>
</comment>
<sequence length="339" mass="36382">MTDTPLLSVRNLKRQFGKAGPAAVEDVSFDLAPGEILALIGPSGCGKTTTLRMIAGFEPPDHGAISLRGRDITATPAEKRGIGMVFQDYALFPHMDVARNILFGAREKTPQTVARALSMVGLDGYGSRYPDELSGGQQQRIALARSFAAEPSLILLDEPFSNLDAALRHATRREIRALLKNAGIGIIIVTHDQEEALSFADRLALMRDGRIVQHGTGQQIYDRPVDAFVATFLGRTNLVPGTARGELCDTPLGTVRLAAPAEGQVTLSMRPELLELQAAAEAGNGRVTGVEFKGHDMTYWVDCAGREMQVDVMNGPRLGEGAAVDLSLRGEAVVLRDPA</sequence>
<dbReference type="GO" id="GO:0005524">
    <property type="term" value="F:ATP binding"/>
    <property type="evidence" value="ECO:0007669"/>
    <property type="project" value="UniProtKB-KW"/>
</dbReference>
<feature type="domain" description="ABC transporter" evidence="4">
    <location>
        <begin position="7"/>
        <end position="233"/>
    </location>
</feature>
<keyword evidence="2" id="KW-0547">Nucleotide-binding</keyword>
<evidence type="ECO:0000256" key="3">
    <source>
        <dbReference type="ARBA" id="ARBA00022840"/>
    </source>
</evidence>
<gene>
    <name evidence="5" type="ORF">JJJ17_09185</name>
</gene>
<dbReference type="SUPFAM" id="SSF50331">
    <property type="entry name" value="MOP-like"/>
    <property type="match status" value="1"/>
</dbReference>
<dbReference type="AlphaFoldDB" id="A0A934SEB2"/>
<dbReference type="FunFam" id="3.40.50.300:FF:000425">
    <property type="entry name" value="Probable ABC transporter, ATP-binding subunit"/>
    <property type="match status" value="1"/>
</dbReference>
<dbReference type="EMBL" id="JAEPRQ010000002">
    <property type="protein sequence ID" value="MBK4216098.1"/>
    <property type="molecule type" value="Genomic_DNA"/>
</dbReference>
<evidence type="ECO:0000313" key="5">
    <source>
        <dbReference type="EMBL" id="MBK4216098.1"/>
    </source>
</evidence>
<dbReference type="InterPro" id="IPR003593">
    <property type="entry name" value="AAA+_ATPase"/>
</dbReference>
<keyword evidence="6" id="KW-1185">Reference proteome</keyword>
<evidence type="ECO:0000256" key="2">
    <source>
        <dbReference type="ARBA" id="ARBA00022741"/>
    </source>
</evidence>
<dbReference type="InterPro" id="IPR027417">
    <property type="entry name" value="P-loop_NTPase"/>
</dbReference>
<evidence type="ECO:0000256" key="1">
    <source>
        <dbReference type="ARBA" id="ARBA00022448"/>
    </source>
</evidence>
<dbReference type="PANTHER" id="PTHR42781">
    <property type="entry name" value="SPERMIDINE/PUTRESCINE IMPORT ATP-BINDING PROTEIN POTA"/>
    <property type="match status" value="1"/>
</dbReference>
<dbReference type="Pfam" id="PF00005">
    <property type="entry name" value="ABC_tran"/>
    <property type="match status" value="1"/>
</dbReference>
<reference evidence="5" key="1">
    <citation type="submission" date="2021-01" db="EMBL/GenBank/DDBJ databases">
        <title>Paracoccus amoyensis sp. nov., isolated from the surface seawater along the coast of Xiamen Island, China.</title>
        <authorList>
            <person name="Lyu L."/>
        </authorList>
    </citation>
    <scope>NUCLEOTIDE SEQUENCE</scope>
    <source>
        <strain evidence="5">MJ17</strain>
    </source>
</reference>
<dbReference type="InterPro" id="IPR017871">
    <property type="entry name" value="ABC_transporter-like_CS"/>
</dbReference>
<dbReference type="InterPro" id="IPR050093">
    <property type="entry name" value="ABC_SmlMolc_Importer"/>
</dbReference>
<dbReference type="InterPro" id="IPR013611">
    <property type="entry name" value="Transp-assoc_OB_typ2"/>
</dbReference>
<dbReference type="PROSITE" id="PS00211">
    <property type="entry name" value="ABC_TRANSPORTER_1"/>
    <property type="match status" value="1"/>
</dbReference>
<dbReference type="GO" id="GO:0043190">
    <property type="term" value="C:ATP-binding cassette (ABC) transporter complex"/>
    <property type="evidence" value="ECO:0007669"/>
    <property type="project" value="InterPro"/>
</dbReference>
<dbReference type="PANTHER" id="PTHR42781:SF4">
    <property type="entry name" value="SPERMIDINE_PUTRESCINE IMPORT ATP-BINDING PROTEIN POTA"/>
    <property type="match status" value="1"/>
</dbReference>
<keyword evidence="1" id="KW-0813">Transport</keyword>
<dbReference type="SMART" id="SM00382">
    <property type="entry name" value="AAA"/>
    <property type="match status" value="1"/>
</dbReference>
<dbReference type="Proteomes" id="UP000640485">
    <property type="component" value="Unassembled WGS sequence"/>
</dbReference>
<keyword evidence="3 5" id="KW-0067">ATP-binding</keyword>
<dbReference type="InterPro" id="IPR008995">
    <property type="entry name" value="Mo/tungstate-bd_C_term_dom"/>
</dbReference>
<dbReference type="GO" id="GO:0022857">
    <property type="term" value="F:transmembrane transporter activity"/>
    <property type="evidence" value="ECO:0007669"/>
    <property type="project" value="InterPro"/>
</dbReference>
<dbReference type="GO" id="GO:0016887">
    <property type="term" value="F:ATP hydrolysis activity"/>
    <property type="evidence" value="ECO:0007669"/>
    <property type="project" value="InterPro"/>
</dbReference>
<proteinExistence type="predicted"/>
<protein>
    <submittedName>
        <fullName evidence="5">ABC transporter ATP-binding protein</fullName>
    </submittedName>
</protein>
<dbReference type="RefSeq" id="WP_200685639.1">
    <property type="nucleotide sequence ID" value="NZ_JAEPRQ010000002.1"/>
</dbReference>
<accession>A0A934SEB2</accession>
<dbReference type="InterPro" id="IPR003439">
    <property type="entry name" value="ABC_transporter-like_ATP-bd"/>
</dbReference>
<dbReference type="Pfam" id="PF08402">
    <property type="entry name" value="TOBE_2"/>
    <property type="match status" value="1"/>
</dbReference>
<dbReference type="Gene3D" id="3.40.50.300">
    <property type="entry name" value="P-loop containing nucleotide triphosphate hydrolases"/>
    <property type="match status" value="1"/>
</dbReference>
<dbReference type="PROSITE" id="PS50893">
    <property type="entry name" value="ABC_TRANSPORTER_2"/>
    <property type="match status" value="1"/>
</dbReference>
<dbReference type="GO" id="GO:0015697">
    <property type="term" value="P:quaternary ammonium group transport"/>
    <property type="evidence" value="ECO:0007669"/>
    <property type="project" value="UniProtKB-ARBA"/>
</dbReference>
<name>A0A934SEB2_9RHOB</name>
<dbReference type="SUPFAM" id="SSF52540">
    <property type="entry name" value="P-loop containing nucleoside triphosphate hydrolases"/>
    <property type="match status" value="1"/>
</dbReference>